<dbReference type="EMBL" id="BSXS01001591">
    <property type="protein sequence ID" value="GME76627.1"/>
    <property type="molecule type" value="Genomic_DNA"/>
</dbReference>
<proteinExistence type="predicted"/>
<name>A0ACB5SY70_AMBMO</name>
<organism evidence="1 2">
    <name type="scientific">Ambrosiozyma monospora</name>
    <name type="common">Yeast</name>
    <name type="synonym">Endomycopsis monosporus</name>
    <dbReference type="NCBI Taxonomy" id="43982"/>
    <lineage>
        <taxon>Eukaryota</taxon>
        <taxon>Fungi</taxon>
        <taxon>Dikarya</taxon>
        <taxon>Ascomycota</taxon>
        <taxon>Saccharomycotina</taxon>
        <taxon>Pichiomycetes</taxon>
        <taxon>Pichiales</taxon>
        <taxon>Pichiaceae</taxon>
        <taxon>Ambrosiozyma</taxon>
    </lineage>
</organism>
<evidence type="ECO:0000313" key="1">
    <source>
        <dbReference type="EMBL" id="GME76627.1"/>
    </source>
</evidence>
<keyword evidence="2" id="KW-1185">Reference proteome</keyword>
<evidence type="ECO:0000313" key="2">
    <source>
        <dbReference type="Proteomes" id="UP001165064"/>
    </source>
</evidence>
<comment type="caution">
    <text evidence="1">The sequence shown here is derived from an EMBL/GenBank/DDBJ whole genome shotgun (WGS) entry which is preliminary data.</text>
</comment>
<accession>A0ACB5SY70</accession>
<protein>
    <submittedName>
        <fullName evidence="1">Unnamed protein product</fullName>
    </submittedName>
</protein>
<sequence>MSFVPLDHKAAGHDGTLQSADGSLFSKPTLQREIDFYNSVQTLAQQQPEDAPLGSSLIDWMPGYYGILTPGITDELKDKAPAGQQIDGELTKKAKETVQKSGKEKQYVVLENVLHGFKKPSILDVKLGSVLYDETANADKVERMKKVSAETTSGSLSFRICGMKISDDFNGKLPDDMGDLEISEVAKAEGGYITFDKFYGRRLTKETAKDGLKAFFKHNNLPPKVQKIIIDNFIKRLQLIYNCILDTEVRIIAGSLLFVYENDLERWEKLNYEEPLIHERLVTEDGEDDDEVEIKIDDAPLSTLKFIDFAHAKHVPGKGYDEELAKGVENLLSILEGF</sequence>
<dbReference type="Proteomes" id="UP001165064">
    <property type="component" value="Unassembled WGS sequence"/>
</dbReference>
<reference evidence="1" key="1">
    <citation type="submission" date="2023-04" db="EMBL/GenBank/DDBJ databases">
        <title>Ambrosiozyma monospora NBRC 10751.</title>
        <authorList>
            <person name="Ichikawa N."/>
            <person name="Sato H."/>
            <person name="Tonouchi N."/>
        </authorList>
    </citation>
    <scope>NUCLEOTIDE SEQUENCE</scope>
    <source>
        <strain evidence="1">NBRC 10751</strain>
    </source>
</reference>
<gene>
    <name evidence="1" type="ORF">Amon02_000269100</name>
</gene>